<gene>
    <name evidence="1" type="ORF">BJ138DRAFT_585514</name>
</gene>
<sequence>MSEEEKQQYEEKPETVRNPSPPTPPRRSVTPPPPTAEPSAPFVWHDDGIMAVAWMPDGKRVVSGSNDRSLRVWNAETGGKAMDPLLGHTDEVNAISISPDGRRIASGADDHTIRVWDAYTGELVLGPLRGHTDWVMGLIYSPDGRLLASAGGENEIRIWKADSGELVRVITGHTEAVRSVCFSPDSRRLVSGANDNTLRIWDVSTGECILPPFEGHSEWIRWVVYSPNGRTVIGPLTGHDEWIGCIAYSPDGGRLASCSHDKTLRVWDANTGALLIGPLYGHTDVLRALAFSPDGTKILTGSLDRTLRIWDATTGKSRTKPQRAGSTDSFLDMPATAIVIEAPRMMRDMHSAEPEFIPRVRRPLRRGSSESFDSILDLPATDDPGADRKPKKKSKPPVDPDHASSKSGATTDDPDLKPQLTPKKKPTPNPLRGLNTVPMAWLILYASVCAYLVASELNCCALLFAMSRMLFSIAFTSISGWMVKNLRTHVVSFNITA</sequence>
<evidence type="ECO:0000313" key="1">
    <source>
        <dbReference type="EMBL" id="KAH7913644.1"/>
    </source>
</evidence>
<proteinExistence type="predicted"/>
<evidence type="ECO:0000313" key="2">
    <source>
        <dbReference type="Proteomes" id="UP000790377"/>
    </source>
</evidence>
<keyword evidence="2" id="KW-1185">Reference proteome</keyword>
<dbReference type="Proteomes" id="UP000790377">
    <property type="component" value="Unassembled WGS sequence"/>
</dbReference>
<protein>
    <submittedName>
        <fullName evidence="1">WD40-repeat-containing domain protein</fullName>
    </submittedName>
</protein>
<dbReference type="EMBL" id="MU267627">
    <property type="protein sequence ID" value="KAH7913644.1"/>
    <property type="molecule type" value="Genomic_DNA"/>
</dbReference>
<accession>A0ACB8AJT0</accession>
<organism evidence="1 2">
    <name type="scientific">Hygrophoropsis aurantiaca</name>
    <dbReference type="NCBI Taxonomy" id="72124"/>
    <lineage>
        <taxon>Eukaryota</taxon>
        <taxon>Fungi</taxon>
        <taxon>Dikarya</taxon>
        <taxon>Basidiomycota</taxon>
        <taxon>Agaricomycotina</taxon>
        <taxon>Agaricomycetes</taxon>
        <taxon>Agaricomycetidae</taxon>
        <taxon>Boletales</taxon>
        <taxon>Coniophorineae</taxon>
        <taxon>Hygrophoropsidaceae</taxon>
        <taxon>Hygrophoropsis</taxon>
    </lineage>
</organism>
<name>A0ACB8AJT0_9AGAM</name>
<comment type="caution">
    <text evidence="1">The sequence shown here is derived from an EMBL/GenBank/DDBJ whole genome shotgun (WGS) entry which is preliminary data.</text>
</comment>
<reference evidence="1" key="1">
    <citation type="journal article" date="2021" name="New Phytol.">
        <title>Evolutionary innovations through gain and loss of genes in the ectomycorrhizal Boletales.</title>
        <authorList>
            <person name="Wu G."/>
            <person name="Miyauchi S."/>
            <person name="Morin E."/>
            <person name="Kuo A."/>
            <person name="Drula E."/>
            <person name="Varga T."/>
            <person name="Kohler A."/>
            <person name="Feng B."/>
            <person name="Cao Y."/>
            <person name="Lipzen A."/>
            <person name="Daum C."/>
            <person name="Hundley H."/>
            <person name="Pangilinan J."/>
            <person name="Johnson J."/>
            <person name="Barry K."/>
            <person name="LaButti K."/>
            <person name="Ng V."/>
            <person name="Ahrendt S."/>
            <person name="Min B."/>
            <person name="Choi I.G."/>
            <person name="Park H."/>
            <person name="Plett J.M."/>
            <person name="Magnuson J."/>
            <person name="Spatafora J.W."/>
            <person name="Nagy L.G."/>
            <person name="Henrissat B."/>
            <person name="Grigoriev I.V."/>
            <person name="Yang Z.L."/>
            <person name="Xu J."/>
            <person name="Martin F.M."/>
        </authorList>
    </citation>
    <scope>NUCLEOTIDE SEQUENCE</scope>
    <source>
        <strain evidence="1">ATCC 28755</strain>
    </source>
</reference>